<evidence type="ECO:0000313" key="2">
    <source>
        <dbReference type="EMBL" id="AAV97871.1"/>
    </source>
</evidence>
<dbReference type="Gene3D" id="3.20.20.30">
    <property type="entry name" value="Luciferase-like domain"/>
    <property type="match status" value="1"/>
</dbReference>
<gene>
    <name evidence="2" type="primary">onnC</name>
</gene>
<dbReference type="InterPro" id="IPR011251">
    <property type="entry name" value="Luciferase-like_dom"/>
</dbReference>
<dbReference type="EMBL" id="AY688304">
    <property type="protein sequence ID" value="AAV97871.1"/>
    <property type="molecule type" value="Genomic_DNA"/>
</dbReference>
<evidence type="ECO:0000259" key="1">
    <source>
        <dbReference type="Pfam" id="PF00296"/>
    </source>
</evidence>
<name>Q5MP06_UNCXX</name>
<dbReference type="InterPro" id="IPR036661">
    <property type="entry name" value="Luciferase-like_sf"/>
</dbReference>
<sequence>MSATIQNLFDMIVPHIEEKKPDVSAATMAFSFLFFSDVHKNISDAEKYDFLRHITRFADQEGFTAIYLPERHFYEFGSIYANPAIVASYLIPQTQRIRFRTAGVSLPLHHPAEVVEWWSINDILSNGRVDLGFGSGWNKSDFIYAPEAYENRRAICSERIGMVQKLWRGETLFFPGPGGETVSINTYPRPIQKELNVWLLITANEGAFFHAGREGYNVFTMLYGYDLEALSKKIAIYRKGRAEGGHDPETGVVTLMLHTMVYKDRETVRQVVEVPFKQYIKSALDAHVQAGVGKRQGFAEMSADEKEKVLEYAYNRYFKACAIFGTVEDGRQMVDSAFDAGVNEIACVVDFGVDYALVKDALSYLKCLVSAYIADGSDGPEPSHAV</sequence>
<dbReference type="InterPro" id="IPR050766">
    <property type="entry name" value="Bact_Lucif_Oxidored"/>
</dbReference>
<dbReference type="PANTHER" id="PTHR30137">
    <property type="entry name" value="LUCIFERASE-LIKE MONOOXYGENASE"/>
    <property type="match status" value="1"/>
</dbReference>
<proteinExistence type="predicted"/>
<dbReference type="PANTHER" id="PTHR30137:SF6">
    <property type="entry name" value="LUCIFERASE-LIKE MONOOXYGENASE"/>
    <property type="match status" value="1"/>
</dbReference>
<dbReference type="GO" id="GO:0005829">
    <property type="term" value="C:cytosol"/>
    <property type="evidence" value="ECO:0007669"/>
    <property type="project" value="TreeGrafter"/>
</dbReference>
<reference evidence="2" key="1">
    <citation type="journal article" date="2004" name="Proc. Natl. Acad. Sci. U.S.A.">
        <title>Antitumor polyketide biosynthesis by an uncultivated bacterial symbiont of the marine sponge Theonella swinhoei.</title>
        <authorList>
            <person name="Piel J."/>
            <person name="Hui D."/>
            <person name="Wen G."/>
            <person name="Butzke D."/>
            <person name="Platzer M."/>
            <person name="Fusetani N."/>
            <person name="Matsunaga S."/>
        </authorList>
    </citation>
    <scope>NUCLEOTIDE SEQUENCE</scope>
</reference>
<feature type="domain" description="Luciferase-like" evidence="1">
    <location>
        <begin position="28"/>
        <end position="343"/>
    </location>
</feature>
<organism evidence="2">
    <name type="scientific">symbiont bacterium of Theonella swinhoei</name>
    <dbReference type="NCBI Taxonomy" id="247504"/>
    <lineage>
        <taxon>Bacteria</taxon>
    </lineage>
</organism>
<protein>
    <submittedName>
        <fullName evidence="2">OnnC</fullName>
    </submittedName>
</protein>
<dbReference type="InterPro" id="IPR024011">
    <property type="entry name" value="Biosynth_lucif-like_mOase_dom"/>
</dbReference>
<dbReference type="AlphaFoldDB" id="Q5MP06"/>
<accession>Q5MP06</accession>
<dbReference type="NCBIfam" id="TIGR04020">
    <property type="entry name" value="seco_metab_LLM"/>
    <property type="match status" value="1"/>
</dbReference>
<dbReference type="Pfam" id="PF00296">
    <property type="entry name" value="Bac_luciferase"/>
    <property type="match status" value="1"/>
</dbReference>
<dbReference type="GO" id="GO:0016705">
    <property type="term" value="F:oxidoreductase activity, acting on paired donors, with incorporation or reduction of molecular oxygen"/>
    <property type="evidence" value="ECO:0007669"/>
    <property type="project" value="InterPro"/>
</dbReference>
<dbReference type="SUPFAM" id="SSF51679">
    <property type="entry name" value="Bacterial luciferase-like"/>
    <property type="match status" value="1"/>
</dbReference>